<dbReference type="Pfam" id="PF16124">
    <property type="entry name" value="RecQ_Zn_bind"/>
    <property type="match status" value="1"/>
</dbReference>
<dbReference type="InterPro" id="IPR036388">
    <property type="entry name" value="WH-like_DNA-bd_sf"/>
</dbReference>
<gene>
    <name evidence="2" type="ORF">METZ01_LOCUS448221</name>
</gene>
<feature type="non-terminal residue" evidence="2">
    <location>
        <position position="1"/>
    </location>
</feature>
<dbReference type="EMBL" id="UINC01184242">
    <property type="protein sequence ID" value="SVD95367.1"/>
    <property type="molecule type" value="Genomic_DNA"/>
</dbReference>
<feature type="non-terminal residue" evidence="2">
    <location>
        <position position="257"/>
    </location>
</feature>
<dbReference type="AlphaFoldDB" id="A0A382ZIJ4"/>
<dbReference type="Gene3D" id="1.10.10.10">
    <property type="entry name" value="Winged helix-like DNA-binding domain superfamily/Winged helix DNA-binding domain"/>
    <property type="match status" value="1"/>
</dbReference>
<dbReference type="InterPro" id="IPR032284">
    <property type="entry name" value="RecQ_Zn-bd"/>
</dbReference>
<reference evidence="2" key="1">
    <citation type="submission" date="2018-05" db="EMBL/GenBank/DDBJ databases">
        <authorList>
            <person name="Lanie J.A."/>
            <person name="Ng W.-L."/>
            <person name="Kazmierczak K.M."/>
            <person name="Andrzejewski T.M."/>
            <person name="Davidsen T.M."/>
            <person name="Wayne K.J."/>
            <person name="Tettelin H."/>
            <person name="Glass J.I."/>
            <person name="Rusch D."/>
            <person name="Podicherti R."/>
            <person name="Tsui H.-C.T."/>
            <person name="Winkler M.E."/>
        </authorList>
    </citation>
    <scope>NUCLEOTIDE SEQUENCE</scope>
</reference>
<evidence type="ECO:0000259" key="1">
    <source>
        <dbReference type="Pfam" id="PF16124"/>
    </source>
</evidence>
<accession>A0A382ZIJ4</accession>
<evidence type="ECO:0000313" key="2">
    <source>
        <dbReference type="EMBL" id="SVD95367.1"/>
    </source>
</evidence>
<protein>
    <recommendedName>
        <fullName evidence="1">ATP-dependent DNA helicase RecQ zinc-binding domain-containing protein</fullName>
    </recommendedName>
</protein>
<feature type="domain" description="ATP-dependent DNA helicase RecQ zinc-binding" evidence="1">
    <location>
        <begin position="143"/>
        <end position="193"/>
    </location>
</feature>
<name>A0A382ZIJ4_9ZZZZ</name>
<organism evidence="2">
    <name type="scientific">marine metagenome</name>
    <dbReference type="NCBI Taxonomy" id="408172"/>
    <lineage>
        <taxon>unclassified sequences</taxon>
        <taxon>metagenomes</taxon>
        <taxon>ecological metagenomes</taxon>
    </lineage>
</organism>
<sequence>GESFKFDINDFCERYNLKTYKTYNILKYLEKEEFIKLTDSIHSPSKLHFTVDNSELYRFQVANVHYDSFIKLLLRSYSGLFENYVTINEQTLASRYNSTSTKVLDMLEKLQQLEILKYIPRTNTPKLIFTKNRAESSTIRISEEKLENRKQLKVTKMESVITYAENNTVCRTQQLLSYFGEENNFKCGKCDVCVERRKIDLSDLDFENIQTKIKDLLLKKESTSIEIINGITNSREEKILKVLQWLSDNGKVKLPKN</sequence>
<proteinExistence type="predicted"/>